<feature type="transmembrane region" description="Helical" evidence="7">
    <location>
        <begin position="126"/>
        <end position="145"/>
    </location>
</feature>
<reference evidence="8" key="1">
    <citation type="submission" date="2020-11" db="EMBL/GenBank/DDBJ databases">
        <authorList>
            <person name="Tran Van P."/>
        </authorList>
    </citation>
    <scope>NUCLEOTIDE SEQUENCE</scope>
</reference>
<name>A0A7R8ZHS0_9CRUS</name>
<dbReference type="OrthoDB" id="408493at2759"/>
<sequence length="224" mass="24670">MLTIGVILVQWKPDAATNDELSFGDQAIGFICVLIAVFTSGYAGVYYEKLVKVGPVHLTSIPLRNTQLGFFSVAFAFGGMVINDWERIRDQGMLHHYNVWVWIVILLLSTGGLLVAATLKYADNILKGFATSISIILSSLISMFILKDLQITWTFAIGTLLVMVSTFLYSRPPPQIRSQRLNASQLQLLPQTARIRPSDLDRPFEESKGEGSQAKGDSLSSSAV</sequence>
<feature type="region of interest" description="Disordered" evidence="6">
    <location>
        <begin position="192"/>
        <end position="224"/>
    </location>
</feature>
<dbReference type="AlphaFoldDB" id="A0A7R8ZHS0"/>
<feature type="transmembrane region" description="Helical" evidence="7">
    <location>
        <begin position="68"/>
        <end position="85"/>
    </location>
</feature>
<feature type="transmembrane region" description="Helical" evidence="7">
    <location>
        <begin position="97"/>
        <end position="119"/>
    </location>
</feature>
<dbReference type="GO" id="GO:0000139">
    <property type="term" value="C:Golgi membrane"/>
    <property type="evidence" value="ECO:0007669"/>
    <property type="project" value="InterPro"/>
</dbReference>
<proteinExistence type="predicted"/>
<keyword evidence="5 7" id="KW-0472">Membrane</keyword>
<keyword evidence="3 7" id="KW-0812">Transmembrane</keyword>
<evidence type="ECO:0000256" key="4">
    <source>
        <dbReference type="ARBA" id="ARBA00022989"/>
    </source>
</evidence>
<comment type="subcellular location">
    <subcellularLocation>
        <location evidence="1">Membrane</location>
        <topology evidence="1">Multi-pass membrane protein</topology>
    </subcellularLocation>
</comment>
<dbReference type="NCBIfam" id="TIGR00803">
    <property type="entry name" value="nst"/>
    <property type="match status" value="1"/>
</dbReference>
<keyword evidence="2" id="KW-0762">Sugar transport</keyword>
<evidence type="ECO:0000313" key="8">
    <source>
        <dbReference type="EMBL" id="CAD7224820.1"/>
    </source>
</evidence>
<evidence type="ECO:0000256" key="1">
    <source>
        <dbReference type="ARBA" id="ARBA00004141"/>
    </source>
</evidence>
<evidence type="ECO:0000256" key="6">
    <source>
        <dbReference type="SAM" id="MobiDB-lite"/>
    </source>
</evidence>
<evidence type="ECO:0000256" key="2">
    <source>
        <dbReference type="ARBA" id="ARBA00022597"/>
    </source>
</evidence>
<dbReference type="EMBL" id="OB660445">
    <property type="protein sequence ID" value="CAD7224820.1"/>
    <property type="molecule type" value="Genomic_DNA"/>
</dbReference>
<feature type="transmembrane region" description="Helical" evidence="7">
    <location>
        <begin position="27"/>
        <end position="47"/>
    </location>
</feature>
<dbReference type="PANTHER" id="PTHR10231">
    <property type="entry name" value="NUCLEOTIDE-SUGAR TRANSMEMBRANE TRANSPORTER"/>
    <property type="match status" value="1"/>
</dbReference>
<evidence type="ECO:0000256" key="7">
    <source>
        <dbReference type="SAM" id="Phobius"/>
    </source>
</evidence>
<dbReference type="Pfam" id="PF04142">
    <property type="entry name" value="Nuc_sug_transp"/>
    <property type="match status" value="1"/>
</dbReference>
<gene>
    <name evidence="8" type="ORF">CTOB1V02_LOCUS2773</name>
</gene>
<dbReference type="InterPro" id="IPR007271">
    <property type="entry name" value="Nuc_sug_transpt"/>
</dbReference>
<dbReference type="GO" id="GO:0015165">
    <property type="term" value="F:pyrimidine nucleotide-sugar transmembrane transporter activity"/>
    <property type="evidence" value="ECO:0007669"/>
    <property type="project" value="InterPro"/>
</dbReference>
<feature type="compositionally biased region" description="Basic and acidic residues" evidence="6">
    <location>
        <begin position="196"/>
        <end position="209"/>
    </location>
</feature>
<protein>
    <submittedName>
        <fullName evidence="8">Uncharacterized protein</fullName>
    </submittedName>
</protein>
<organism evidence="8">
    <name type="scientific">Cyprideis torosa</name>
    <dbReference type="NCBI Taxonomy" id="163714"/>
    <lineage>
        <taxon>Eukaryota</taxon>
        <taxon>Metazoa</taxon>
        <taxon>Ecdysozoa</taxon>
        <taxon>Arthropoda</taxon>
        <taxon>Crustacea</taxon>
        <taxon>Oligostraca</taxon>
        <taxon>Ostracoda</taxon>
        <taxon>Podocopa</taxon>
        <taxon>Podocopida</taxon>
        <taxon>Cytherocopina</taxon>
        <taxon>Cytheroidea</taxon>
        <taxon>Cytherideidae</taxon>
        <taxon>Cyprideis</taxon>
    </lineage>
</organism>
<evidence type="ECO:0000256" key="3">
    <source>
        <dbReference type="ARBA" id="ARBA00022692"/>
    </source>
</evidence>
<keyword evidence="2" id="KW-0813">Transport</keyword>
<keyword evidence="4 7" id="KW-1133">Transmembrane helix</keyword>
<evidence type="ECO:0000256" key="5">
    <source>
        <dbReference type="ARBA" id="ARBA00023136"/>
    </source>
</evidence>
<accession>A0A7R8ZHS0</accession>
<feature type="transmembrane region" description="Helical" evidence="7">
    <location>
        <begin position="151"/>
        <end position="170"/>
    </location>
</feature>